<dbReference type="PANTHER" id="PTHR42801">
    <property type="entry name" value="THIOREDOXIN-DEPENDENT PEROXIDE REDUCTASE"/>
    <property type="match status" value="1"/>
</dbReference>
<dbReference type="GO" id="GO:0034599">
    <property type="term" value="P:cellular response to oxidative stress"/>
    <property type="evidence" value="ECO:0007669"/>
    <property type="project" value="TreeGrafter"/>
</dbReference>
<gene>
    <name evidence="15" type="ORF">NEOLI_001327</name>
</gene>
<evidence type="ECO:0000256" key="2">
    <source>
        <dbReference type="ARBA" id="ARBA00011245"/>
    </source>
</evidence>
<feature type="domain" description="Thioredoxin" evidence="14">
    <location>
        <begin position="27"/>
        <end position="173"/>
    </location>
</feature>
<dbReference type="GO" id="GO:0005737">
    <property type="term" value="C:cytoplasm"/>
    <property type="evidence" value="ECO:0007669"/>
    <property type="project" value="TreeGrafter"/>
</dbReference>
<dbReference type="OrthoDB" id="648285at2759"/>
<comment type="catalytic activity">
    <reaction evidence="12">
        <text>a hydroperoxide + [thioredoxin]-dithiol = an alcohol + [thioredoxin]-disulfide + H2O</text>
        <dbReference type="Rhea" id="RHEA:62620"/>
        <dbReference type="Rhea" id="RHEA-COMP:10698"/>
        <dbReference type="Rhea" id="RHEA-COMP:10700"/>
        <dbReference type="ChEBI" id="CHEBI:15377"/>
        <dbReference type="ChEBI" id="CHEBI:29950"/>
        <dbReference type="ChEBI" id="CHEBI:30879"/>
        <dbReference type="ChEBI" id="CHEBI:35924"/>
        <dbReference type="ChEBI" id="CHEBI:50058"/>
        <dbReference type="EC" id="1.11.1.24"/>
    </reaction>
</comment>
<proteinExistence type="inferred from homology"/>
<dbReference type="PANTHER" id="PTHR42801:SF23">
    <property type="entry name" value="PEROXIREDOXIN DOT5"/>
    <property type="match status" value="1"/>
</dbReference>
<comment type="caution">
    <text evidence="15">The sequence shown here is derived from an EMBL/GenBank/DDBJ whole genome shotgun (WGS) entry which is preliminary data.</text>
</comment>
<evidence type="ECO:0000256" key="13">
    <source>
        <dbReference type="ARBA" id="ARBA00077538"/>
    </source>
</evidence>
<evidence type="ECO:0000256" key="7">
    <source>
        <dbReference type="ARBA" id="ARBA00023157"/>
    </source>
</evidence>
<sequence length="312" mass="34073">MPPKRKSARTASIINDADVIKKAKTGLQVGDSIRDLDIILKDQDDQDVKVSELSNAIVFAYPKASTPGCTTQACGFRDMFEEIQNAGYQVYGLSRDNTNAQKNFVAKQNLPYKLLSDPDGLLVTALGADSFGNKVTRSHWIIDAGGKLEVVEIKVTPKNSFTQTVEFVKNKAGGQKMDVDVSEMGEGEPLKDELVMELKDSKIDDETSILTNILPVHSAVKQLDFAEPLPKQSDGLEGLETNKTTEFVQIQKVQEELGSSAHVEMPPAVAQSNGNNIEKEVFQPLEATKEAIVKPSEELKIEEPLVADNIGS</sequence>
<evidence type="ECO:0000313" key="16">
    <source>
        <dbReference type="Proteomes" id="UP000186594"/>
    </source>
</evidence>
<comment type="subunit">
    <text evidence="2">Monomer.</text>
</comment>
<accession>A0A1U7LVZ8</accession>
<evidence type="ECO:0000256" key="11">
    <source>
        <dbReference type="ARBA" id="ARBA00038489"/>
    </source>
</evidence>
<evidence type="ECO:0000256" key="6">
    <source>
        <dbReference type="ARBA" id="ARBA00023002"/>
    </source>
</evidence>
<dbReference type="PROSITE" id="PS51352">
    <property type="entry name" value="THIOREDOXIN_2"/>
    <property type="match status" value="1"/>
</dbReference>
<keyword evidence="8" id="KW-0539">Nucleus</keyword>
<evidence type="ECO:0000259" key="14">
    <source>
        <dbReference type="PROSITE" id="PS51352"/>
    </source>
</evidence>
<reference evidence="15 16" key="1">
    <citation type="submission" date="2016-04" db="EMBL/GenBank/DDBJ databases">
        <title>Evolutionary innovation and constraint leading to complex multicellularity in the Ascomycota.</title>
        <authorList>
            <person name="Cisse O."/>
            <person name="Nguyen A."/>
            <person name="Hewitt D.A."/>
            <person name="Jedd G."/>
            <person name="Stajich J.E."/>
        </authorList>
    </citation>
    <scope>NUCLEOTIDE SEQUENCE [LARGE SCALE GENOMIC DNA]</scope>
    <source>
        <strain evidence="15 16">DAH-3</strain>
    </source>
</reference>
<keyword evidence="7" id="KW-1015">Disulfide bond</keyword>
<dbReference type="GO" id="GO:0008379">
    <property type="term" value="F:thioredoxin peroxidase activity"/>
    <property type="evidence" value="ECO:0007669"/>
    <property type="project" value="TreeGrafter"/>
</dbReference>
<dbReference type="EMBL" id="LXFE01000150">
    <property type="protein sequence ID" value="OLL26722.1"/>
    <property type="molecule type" value="Genomic_DNA"/>
</dbReference>
<organism evidence="15 16">
    <name type="scientific">Neolecta irregularis (strain DAH-3)</name>
    <dbReference type="NCBI Taxonomy" id="1198029"/>
    <lineage>
        <taxon>Eukaryota</taxon>
        <taxon>Fungi</taxon>
        <taxon>Dikarya</taxon>
        <taxon>Ascomycota</taxon>
        <taxon>Taphrinomycotina</taxon>
        <taxon>Neolectales</taxon>
        <taxon>Neolectaceae</taxon>
        <taxon>Neolecta</taxon>
    </lineage>
</organism>
<dbReference type="Pfam" id="PF00578">
    <property type="entry name" value="AhpC-TSA"/>
    <property type="match status" value="1"/>
</dbReference>
<comment type="subcellular location">
    <subcellularLocation>
        <location evidence="1">Nucleus</location>
    </subcellularLocation>
</comment>
<dbReference type="Proteomes" id="UP000186594">
    <property type="component" value="Unassembled WGS sequence"/>
</dbReference>
<dbReference type="AlphaFoldDB" id="A0A1U7LVZ8"/>
<evidence type="ECO:0000256" key="12">
    <source>
        <dbReference type="ARBA" id="ARBA00049091"/>
    </source>
</evidence>
<dbReference type="GO" id="GO:0005634">
    <property type="term" value="C:nucleus"/>
    <property type="evidence" value="ECO:0007669"/>
    <property type="project" value="UniProtKB-SubCell"/>
</dbReference>
<dbReference type="GO" id="GO:0045454">
    <property type="term" value="P:cell redox homeostasis"/>
    <property type="evidence" value="ECO:0007669"/>
    <property type="project" value="TreeGrafter"/>
</dbReference>
<comment type="similarity">
    <text evidence="11">Belongs to the peroxiredoxin family. BCP/PrxQ subfamily.</text>
</comment>
<dbReference type="Gene3D" id="3.40.30.10">
    <property type="entry name" value="Glutaredoxin"/>
    <property type="match status" value="1"/>
</dbReference>
<keyword evidence="9" id="KW-0676">Redox-active center</keyword>
<dbReference type="InterPro" id="IPR013766">
    <property type="entry name" value="Thioredoxin_domain"/>
</dbReference>
<evidence type="ECO:0000256" key="9">
    <source>
        <dbReference type="ARBA" id="ARBA00023284"/>
    </source>
</evidence>
<keyword evidence="16" id="KW-1185">Reference proteome</keyword>
<dbReference type="EC" id="1.11.1.24" evidence="3"/>
<evidence type="ECO:0000256" key="1">
    <source>
        <dbReference type="ARBA" id="ARBA00004123"/>
    </source>
</evidence>
<keyword evidence="4" id="KW-0575">Peroxidase</keyword>
<evidence type="ECO:0000256" key="3">
    <source>
        <dbReference type="ARBA" id="ARBA00013017"/>
    </source>
</evidence>
<dbReference type="InterPro" id="IPR050924">
    <property type="entry name" value="Peroxiredoxin_BCP/PrxQ"/>
</dbReference>
<evidence type="ECO:0000256" key="5">
    <source>
        <dbReference type="ARBA" id="ARBA00022862"/>
    </source>
</evidence>
<dbReference type="FunFam" id="3.40.30.10:FF:000157">
    <property type="entry name" value="DOT5p Nuclear thiol peroxidase"/>
    <property type="match status" value="1"/>
</dbReference>
<evidence type="ECO:0000256" key="4">
    <source>
        <dbReference type="ARBA" id="ARBA00022559"/>
    </source>
</evidence>
<evidence type="ECO:0000256" key="10">
    <source>
        <dbReference type="ARBA" id="ARBA00032824"/>
    </source>
</evidence>
<dbReference type="CDD" id="cd03017">
    <property type="entry name" value="PRX_BCP"/>
    <property type="match status" value="1"/>
</dbReference>
<keyword evidence="5" id="KW-0049">Antioxidant</keyword>
<dbReference type="InterPro" id="IPR036249">
    <property type="entry name" value="Thioredoxin-like_sf"/>
</dbReference>
<keyword evidence="6" id="KW-0560">Oxidoreductase</keyword>
<evidence type="ECO:0000256" key="8">
    <source>
        <dbReference type="ARBA" id="ARBA00023242"/>
    </source>
</evidence>
<dbReference type="STRING" id="1198029.A0A1U7LVZ8"/>
<dbReference type="InterPro" id="IPR000866">
    <property type="entry name" value="AhpC/TSA"/>
</dbReference>
<dbReference type="SUPFAM" id="SSF52833">
    <property type="entry name" value="Thioredoxin-like"/>
    <property type="match status" value="1"/>
</dbReference>
<protein>
    <recommendedName>
        <fullName evidence="3">thioredoxin-dependent peroxiredoxin</fullName>
        <ecNumber evidence="3">1.11.1.24</ecNumber>
    </recommendedName>
    <alternativeName>
        <fullName evidence="13">Nuclear thiol peroxidase</fullName>
    </alternativeName>
    <alternativeName>
        <fullName evidence="10">Thioredoxin peroxidase</fullName>
    </alternativeName>
</protein>
<name>A0A1U7LVZ8_NEOID</name>
<evidence type="ECO:0000313" key="15">
    <source>
        <dbReference type="EMBL" id="OLL26722.1"/>
    </source>
</evidence>